<dbReference type="InterPro" id="IPR050727">
    <property type="entry name" value="GH43_arabinanases"/>
</dbReference>
<dbReference type="EMBL" id="JBAGLP010000118">
    <property type="protein sequence ID" value="MEG3616096.1"/>
    <property type="molecule type" value="Genomic_DNA"/>
</dbReference>
<evidence type="ECO:0008006" key="4">
    <source>
        <dbReference type="Google" id="ProtNLM"/>
    </source>
</evidence>
<dbReference type="RefSeq" id="WP_332902611.1">
    <property type="nucleotide sequence ID" value="NZ_JBAGLP010000118.1"/>
</dbReference>
<reference evidence="2" key="2">
    <citation type="submission" date="2024-02" db="EMBL/GenBank/DDBJ databases">
        <authorList>
            <person name="Prathaban M."/>
            <person name="Mythili R."/>
            <person name="Sharmila Devi N."/>
            <person name="Sobanaa M."/>
            <person name="Prathiviraj R."/>
            <person name="Selvin J."/>
        </authorList>
    </citation>
    <scope>NUCLEOTIDE SEQUENCE</scope>
    <source>
        <strain evidence="2">MP1014</strain>
    </source>
</reference>
<dbReference type="Gene3D" id="2.115.10.20">
    <property type="entry name" value="Glycosyl hydrolase domain, family 43"/>
    <property type="match status" value="1"/>
</dbReference>
<dbReference type="CDD" id="cd08984">
    <property type="entry name" value="GH43-like"/>
    <property type="match status" value="1"/>
</dbReference>
<evidence type="ECO:0000256" key="1">
    <source>
        <dbReference type="SAM" id="MobiDB-lite"/>
    </source>
</evidence>
<reference evidence="2" key="1">
    <citation type="journal article" date="2024" name="Antonie Van Leeuwenhoek">
        <title>Isoptericola haloaureus sp. nov., a dimorphic actinobacterium isolated from mangrove sediments of southeast India, implicating biosaline agricultural significance through nitrogen fixation and salt tolerance genes.</title>
        <authorList>
            <person name="Prathaban M."/>
            <person name="Prathiviraj R."/>
            <person name="Ravichandran M."/>
            <person name="Natarajan S.D."/>
            <person name="Sobanaa M."/>
            <person name="Hari Krishna Kumar S."/>
            <person name="Chandrasekar V."/>
            <person name="Selvin J."/>
        </authorList>
    </citation>
    <scope>NUCLEOTIDE SEQUENCE</scope>
    <source>
        <strain evidence="2">MP1014</strain>
    </source>
</reference>
<dbReference type="InterPro" id="IPR023296">
    <property type="entry name" value="Glyco_hydro_beta-prop_sf"/>
</dbReference>
<accession>A0ABU7Z9Q9</accession>
<dbReference type="PANTHER" id="PTHR43301">
    <property type="entry name" value="ARABINAN ENDO-1,5-ALPHA-L-ARABINOSIDASE"/>
    <property type="match status" value="1"/>
</dbReference>
<evidence type="ECO:0000313" key="2">
    <source>
        <dbReference type="EMBL" id="MEG3616096.1"/>
    </source>
</evidence>
<organism evidence="2 3">
    <name type="scientific">Isoptericola haloaureus</name>
    <dbReference type="NCBI Taxonomy" id="1542902"/>
    <lineage>
        <taxon>Bacteria</taxon>
        <taxon>Bacillati</taxon>
        <taxon>Actinomycetota</taxon>
        <taxon>Actinomycetes</taxon>
        <taxon>Micrococcales</taxon>
        <taxon>Promicromonosporaceae</taxon>
        <taxon>Isoptericola</taxon>
    </lineage>
</organism>
<dbReference type="Proteomes" id="UP001310387">
    <property type="component" value="Unassembled WGS sequence"/>
</dbReference>
<name>A0ABU7Z9Q9_9MICO</name>
<gene>
    <name evidence="2" type="ORF">V5O49_13255</name>
</gene>
<protein>
    <recommendedName>
        <fullName evidence="4">Glycosyl hydrolase family 43</fullName>
    </recommendedName>
</protein>
<sequence length="334" mass="37331">MTERRTTTRPAQRPTAPHAPLPAPVWRDPVHDGATDPLVVRHPDGDWRMLWTQRRPAAHGPGVTWVHGTDLGVATSDDGGATWRYLGTLGAADGLPVTGTAPRDTYWAPEVVEVDGTFHMYLTVVPGVPDRWEGNDRRIHHLTSLDLERWTDHGPLPLSSDRVIDACVHRLPDGGWRLWYKDEADGSTTWAADSPDLWTWTVHGQVIGGRPHEGAKTFRLSGRYWMIVDEWRGQMVYRSDDLEHWEPHGLILEESADRPDDVAPGHHAHVEVLTDDPDAPDAVAWIVYFTHPGRSVADPDSVEGRRSSVLVAELRVDAGRLVCHRGDVRSRLPC</sequence>
<keyword evidence="3" id="KW-1185">Reference proteome</keyword>
<proteinExistence type="predicted"/>
<feature type="region of interest" description="Disordered" evidence="1">
    <location>
        <begin position="1"/>
        <end position="29"/>
    </location>
</feature>
<evidence type="ECO:0000313" key="3">
    <source>
        <dbReference type="Proteomes" id="UP001310387"/>
    </source>
</evidence>
<dbReference type="SUPFAM" id="SSF75005">
    <property type="entry name" value="Arabinanase/levansucrase/invertase"/>
    <property type="match status" value="1"/>
</dbReference>
<comment type="caution">
    <text evidence="2">The sequence shown here is derived from an EMBL/GenBank/DDBJ whole genome shotgun (WGS) entry which is preliminary data.</text>
</comment>
<dbReference type="PANTHER" id="PTHR43301:SF3">
    <property type="entry name" value="ARABINAN ENDO-1,5-ALPHA-L-ARABINOSIDASE A-RELATED"/>
    <property type="match status" value="1"/>
</dbReference>